<dbReference type="PANTHER" id="PTHR31223:SF70">
    <property type="entry name" value="LOG FAMILY PROTEIN YJL055W"/>
    <property type="match status" value="1"/>
</dbReference>
<sequence length="248" mass="27486">MTEQQQQQEEEQSAKPYVKSVCVYCGSSFGTDKSIIKAAEKLGELFYKLNWRLVYGGGTTGLMGTIAYAAMGNTIDGNSLGNVLGVIPEALVIKERNSNSTSDDANTDIVEKINSDVQNGKHNGYTPLSEKYGKTVIVKSMHLRKELMAKESDCFVAMPGGYGTLEEIMECITWSQLGIHDKPIVLFNYKGFYDPLLDFIKKSIELGFISAKNGEIIKVASTADEVIELINNYKIPLNSRFNLKWGQQ</sequence>
<dbReference type="Proteomes" id="UP000262825">
    <property type="component" value="Unassembled WGS sequence"/>
</dbReference>
<dbReference type="VEuPathDB" id="FungiDB:SCODWIG_00423"/>
<protein>
    <submittedName>
        <fullName evidence="1">Related to LOG family protein YJL055W</fullName>
    </submittedName>
</protein>
<gene>
    <name evidence="1" type="ORF">SCODWIG_00423</name>
</gene>
<keyword evidence="2" id="KW-1185">Reference proteome</keyword>
<dbReference type="InterPro" id="IPR031100">
    <property type="entry name" value="LOG_fam"/>
</dbReference>
<dbReference type="AlphaFoldDB" id="A0A376B1Z9"/>
<reference evidence="2" key="1">
    <citation type="submission" date="2018-06" db="EMBL/GenBank/DDBJ databases">
        <authorList>
            <person name="Guldener U."/>
        </authorList>
    </citation>
    <scope>NUCLEOTIDE SEQUENCE [LARGE SCALE GENOMIC DNA]</scope>
    <source>
        <strain evidence="2">UTAD17</strain>
    </source>
</reference>
<dbReference type="EMBL" id="UFAJ01000033">
    <property type="protein sequence ID" value="SSD58662.1"/>
    <property type="molecule type" value="Genomic_DNA"/>
</dbReference>
<proteinExistence type="predicted"/>
<dbReference type="InterPro" id="IPR005269">
    <property type="entry name" value="LOG"/>
</dbReference>
<evidence type="ECO:0000313" key="2">
    <source>
        <dbReference type="Proteomes" id="UP000262825"/>
    </source>
</evidence>
<dbReference type="GO" id="GO:0005829">
    <property type="term" value="C:cytosol"/>
    <property type="evidence" value="ECO:0007669"/>
    <property type="project" value="TreeGrafter"/>
</dbReference>
<dbReference type="SUPFAM" id="SSF102405">
    <property type="entry name" value="MCP/YpsA-like"/>
    <property type="match status" value="1"/>
</dbReference>
<accession>A0A376B1Z9</accession>
<organism evidence="1 2">
    <name type="scientific">Saccharomycodes ludwigii</name>
    <dbReference type="NCBI Taxonomy" id="36035"/>
    <lineage>
        <taxon>Eukaryota</taxon>
        <taxon>Fungi</taxon>
        <taxon>Dikarya</taxon>
        <taxon>Ascomycota</taxon>
        <taxon>Saccharomycotina</taxon>
        <taxon>Saccharomycetes</taxon>
        <taxon>Saccharomycodales</taxon>
        <taxon>Saccharomycodaceae</taxon>
        <taxon>Saccharomycodes</taxon>
    </lineage>
</organism>
<dbReference type="GO" id="GO:0016799">
    <property type="term" value="F:hydrolase activity, hydrolyzing N-glycosyl compounds"/>
    <property type="evidence" value="ECO:0007669"/>
    <property type="project" value="TreeGrafter"/>
</dbReference>
<evidence type="ECO:0000313" key="1">
    <source>
        <dbReference type="EMBL" id="SSD58662.1"/>
    </source>
</evidence>
<dbReference type="NCBIfam" id="TIGR00730">
    <property type="entry name" value="Rossman fold protein, TIGR00730 family"/>
    <property type="match status" value="1"/>
</dbReference>
<dbReference type="PANTHER" id="PTHR31223">
    <property type="entry name" value="LOG FAMILY PROTEIN YJL055W"/>
    <property type="match status" value="1"/>
</dbReference>
<name>A0A376B1Z9_9ASCO</name>
<dbReference type="Pfam" id="PF03641">
    <property type="entry name" value="Lysine_decarbox"/>
    <property type="match status" value="1"/>
</dbReference>
<dbReference type="Gene3D" id="3.40.50.450">
    <property type="match status" value="1"/>
</dbReference>
<dbReference type="GO" id="GO:0009691">
    <property type="term" value="P:cytokinin biosynthetic process"/>
    <property type="evidence" value="ECO:0007669"/>
    <property type="project" value="InterPro"/>
</dbReference>